<dbReference type="InterPro" id="IPR036291">
    <property type="entry name" value="NAD(P)-bd_dom_sf"/>
</dbReference>
<dbReference type="CDD" id="cd05233">
    <property type="entry name" value="SDR_c"/>
    <property type="match status" value="1"/>
</dbReference>
<evidence type="ECO:0000313" key="6">
    <source>
        <dbReference type="Proteomes" id="UP001431209"/>
    </source>
</evidence>
<evidence type="ECO:0000313" key="5">
    <source>
        <dbReference type="EMBL" id="KAL0490851.1"/>
    </source>
</evidence>
<organism evidence="4 6">
    <name type="scientific">Acrasis kona</name>
    <dbReference type="NCBI Taxonomy" id="1008807"/>
    <lineage>
        <taxon>Eukaryota</taxon>
        <taxon>Discoba</taxon>
        <taxon>Heterolobosea</taxon>
        <taxon>Tetramitia</taxon>
        <taxon>Eutetramitia</taxon>
        <taxon>Acrasidae</taxon>
        <taxon>Acrasis</taxon>
    </lineage>
</organism>
<dbReference type="PANTHER" id="PTHR43618:SF4">
    <property type="entry name" value="SHORT CHAIN DEHYDROGENASE_REDUCTASE FAMILY (AFU_ORTHOLOGUE AFUA_7G04540)"/>
    <property type="match status" value="1"/>
</dbReference>
<dbReference type="EMBL" id="JAOPGA020001725">
    <property type="protein sequence ID" value="KAL0490851.1"/>
    <property type="molecule type" value="Genomic_DNA"/>
</dbReference>
<keyword evidence="6" id="KW-1185">Reference proteome</keyword>
<dbReference type="Pfam" id="PF00106">
    <property type="entry name" value="adh_short"/>
    <property type="match status" value="1"/>
</dbReference>
<keyword evidence="2" id="KW-0521">NADP</keyword>
<name>A0AAW2YXD7_9EUKA</name>
<reference evidence="4 6" key="1">
    <citation type="submission" date="2024-03" db="EMBL/GenBank/DDBJ databases">
        <title>The Acrasis kona genome and developmental transcriptomes reveal deep origins of eukaryotic multicellular pathways.</title>
        <authorList>
            <person name="Sheikh S."/>
            <person name="Fu C.-J."/>
            <person name="Brown M.W."/>
            <person name="Baldauf S.L."/>
        </authorList>
    </citation>
    <scope>NUCLEOTIDE SEQUENCE [LARGE SCALE GENOMIC DNA]</scope>
    <source>
        <strain evidence="4 6">ATCC MYA-3509</strain>
    </source>
</reference>
<dbReference type="PRINTS" id="PR00081">
    <property type="entry name" value="GDHRDH"/>
</dbReference>
<comment type="caution">
    <text evidence="4">The sequence shown here is derived from an EMBL/GenBank/DDBJ whole genome shotgun (WGS) entry which is preliminary data.</text>
</comment>
<dbReference type="InterPro" id="IPR020904">
    <property type="entry name" value="Sc_DH/Rdtase_CS"/>
</dbReference>
<dbReference type="PROSITE" id="PS00061">
    <property type="entry name" value="ADH_SHORT"/>
    <property type="match status" value="1"/>
</dbReference>
<dbReference type="Proteomes" id="UP001431209">
    <property type="component" value="Unassembled WGS sequence"/>
</dbReference>
<dbReference type="EMBL" id="JAOPGA020000794">
    <property type="protein sequence ID" value="KAL0481795.1"/>
    <property type="molecule type" value="Genomic_DNA"/>
</dbReference>
<dbReference type="SUPFAM" id="SSF51735">
    <property type="entry name" value="NAD(P)-binding Rossmann-fold domains"/>
    <property type="match status" value="1"/>
</dbReference>
<dbReference type="AlphaFoldDB" id="A0AAW2YXD7"/>
<evidence type="ECO:0000256" key="1">
    <source>
        <dbReference type="ARBA" id="ARBA00006484"/>
    </source>
</evidence>
<dbReference type="PANTHER" id="PTHR43618">
    <property type="entry name" value="7-ALPHA-HYDROXYSTEROID DEHYDROGENASE"/>
    <property type="match status" value="1"/>
</dbReference>
<dbReference type="Gene3D" id="3.40.50.720">
    <property type="entry name" value="NAD(P)-binding Rossmann-like Domain"/>
    <property type="match status" value="1"/>
</dbReference>
<sequence length="276" mass="29487">MSMKSSSFGDLSGKTALITGGGTGIGLMIARAFVSNGARTIIVGRRIEKLESAKKTLDEEAGNGGSAEIMCGDVSTRSGIEKIVSDFESGEQRVLDILVCNAGIYRSEEKSWNKSLSPEELSNQFLSSRTEDWIETLTVNTVSPYHLSGAFIPHLSRSSGPNIIVTSSIAGVHWSANSSNPSYSASKSAMNHLVKIMANRLAPIYIRVNAIAPGLFPSEMTEDSPWIKQAITTVPAKRMGNDQEMGFTALYLANCGYINGQVLVVDGGRSLMASGQ</sequence>
<keyword evidence="3" id="KW-0560">Oxidoreductase</keyword>
<proteinExistence type="inferred from homology"/>
<dbReference type="InterPro" id="IPR002347">
    <property type="entry name" value="SDR_fam"/>
</dbReference>
<dbReference type="GO" id="GO:0016491">
    <property type="term" value="F:oxidoreductase activity"/>
    <property type="evidence" value="ECO:0007669"/>
    <property type="project" value="UniProtKB-KW"/>
</dbReference>
<evidence type="ECO:0000313" key="4">
    <source>
        <dbReference type="EMBL" id="KAL0481795.1"/>
    </source>
</evidence>
<protein>
    <submittedName>
        <fullName evidence="4">3-oxoacyl-[acyl-carrier-protein] reductase FabG</fullName>
    </submittedName>
    <submittedName>
        <fullName evidence="5">Short-chain dehydrogenase/reductase</fullName>
    </submittedName>
</protein>
<gene>
    <name evidence="5" type="ORF">AKO1_002460</name>
    <name evidence="4" type="ORF">AKO1_010589</name>
</gene>
<comment type="similarity">
    <text evidence="1">Belongs to the short-chain dehydrogenases/reductases (SDR) family.</text>
</comment>
<evidence type="ECO:0000256" key="3">
    <source>
        <dbReference type="ARBA" id="ARBA00023002"/>
    </source>
</evidence>
<dbReference type="InterPro" id="IPR052178">
    <property type="entry name" value="Sec_Metab_Biosynth_SDR"/>
</dbReference>
<evidence type="ECO:0000256" key="2">
    <source>
        <dbReference type="ARBA" id="ARBA00022857"/>
    </source>
</evidence>
<accession>A0AAW2YXD7</accession>